<gene>
    <name evidence="6" type="primary">rimI</name>
    <name evidence="6" type="ORF">NC998_01835</name>
</gene>
<evidence type="ECO:0000259" key="5">
    <source>
        <dbReference type="PROSITE" id="PS51186"/>
    </source>
</evidence>
<proteinExistence type="inferred from homology"/>
<dbReference type="EMBL" id="JAMPKM010000001">
    <property type="protein sequence ID" value="MEP0815830.1"/>
    <property type="molecule type" value="Genomic_DNA"/>
</dbReference>
<dbReference type="CDD" id="cd04301">
    <property type="entry name" value="NAT_SF"/>
    <property type="match status" value="1"/>
</dbReference>
<dbReference type="RefSeq" id="WP_190431363.1">
    <property type="nucleotide sequence ID" value="NZ_JAMPKM010000001.1"/>
</dbReference>
<dbReference type="PROSITE" id="PS51186">
    <property type="entry name" value="GNAT"/>
    <property type="match status" value="1"/>
</dbReference>
<dbReference type="InterPro" id="IPR016181">
    <property type="entry name" value="Acyl_CoA_acyltransferase"/>
</dbReference>
<dbReference type="GO" id="GO:0008999">
    <property type="term" value="F:protein-N-terminal-alanine acetyltransferase activity"/>
    <property type="evidence" value="ECO:0007669"/>
    <property type="project" value="UniProtKB-EC"/>
</dbReference>
<organism evidence="6 7">
    <name type="scientific">Trichocoleus desertorum GB2-A4</name>
    <dbReference type="NCBI Taxonomy" id="2933944"/>
    <lineage>
        <taxon>Bacteria</taxon>
        <taxon>Bacillati</taxon>
        <taxon>Cyanobacteriota</taxon>
        <taxon>Cyanophyceae</taxon>
        <taxon>Leptolyngbyales</taxon>
        <taxon>Trichocoleusaceae</taxon>
        <taxon>Trichocoleus</taxon>
    </lineage>
</organism>
<feature type="domain" description="N-acetyltransferase" evidence="5">
    <location>
        <begin position="4"/>
        <end position="169"/>
    </location>
</feature>
<keyword evidence="3 6" id="KW-0808">Transferase</keyword>
<dbReference type="InterPro" id="IPR006464">
    <property type="entry name" value="AcTrfase_RimI/Ard1"/>
</dbReference>
<keyword evidence="6" id="KW-0687">Ribonucleoprotein</keyword>
<dbReference type="PANTHER" id="PTHR43420:SF44">
    <property type="entry name" value="ACETYLTRANSFERASE YPEA"/>
    <property type="match status" value="1"/>
</dbReference>
<dbReference type="Pfam" id="PF00583">
    <property type="entry name" value="Acetyltransf_1"/>
    <property type="match status" value="1"/>
</dbReference>
<dbReference type="PANTHER" id="PTHR43420">
    <property type="entry name" value="ACETYLTRANSFERASE"/>
    <property type="match status" value="1"/>
</dbReference>
<reference evidence="6 7" key="1">
    <citation type="submission" date="2022-04" db="EMBL/GenBank/DDBJ databases">
        <title>Positive selection, recombination, and allopatry shape intraspecific diversity of widespread and dominant cyanobacteria.</title>
        <authorList>
            <person name="Wei J."/>
            <person name="Shu W."/>
            <person name="Hu C."/>
        </authorList>
    </citation>
    <scope>NUCLEOTIDE SEQUENCE [LARGE SCALE GENOMIC DNA]</scope>
    <source>
        <strain evidence="6 7">GB2-A4</strain>
    </source>
</reference>
<dbReference type="NCBIfam" id="TIGR01575">
    <property type="entry name" value="rimI"/>
    <property type="match status" value="1"/>
</dbReference>
<dbReference type="InterPro" id="IPR000182">
    <property type="entry name" value="GNAT_dom"/>
</dbReference>
<evidence type="ECO:0000256" key="3">
    <source>
        <dbReference type="ARBA" id="ARBA00022679"/>
    </source>
</evidence>
<sequence>MNFLDLQSLTPELLPATLVLDQLCFGGLWTLEGYRRELESPNSELLVLQTSQAHQTLEKQPIEPIELGSKDDPAAPLVGLGCFWAIVDEAHITIVAVHPNYQAQGLGQTLLYALLKKARQRGLDRATLEVRASNQPALLLYEKFGFQEAGRRRRYYEETGEDALILWRGGLQSPEFGQALIDWQAQVQARLHQAGWHLRGLGNP</sequence>
<evidence type="ECO:0000313" key="6">
    <source>
        <dbReference type="EMBL" id="MEP0815830.1"/>
    </source>
</evidence>
<name>A0ABV0J225_9CYAN</name>
<dbReference type="GO" id="GO:0005840">
    <property type="term" value="C:ribosome"/>
    <property type="evidence" value="ECO:0007669"/>
    <property type="project" value="UniProtKB-KW"/>
</dbReference>
<evidence type="ECO:0000256" key="2">
    <source>
        <dbReference type="ARBA" id="ARBA00022490"/>
    </source>
</evidence>
<evidence type="ECO:0000256" key="4">
    <source>
        <dbReference type="ARBA" id="ARBA00023315"/>
    </source>
</evidence>
<dbReference type="Proteomes" id="UP001464891">
    <property type="component" value="Unassembled WGS sequence"/>
</dbReference>
<evidence type="ECO:0000313" key="7">
    <source>
        <dbReference type="Proteomes" id="UP001464891"/>
    </source>
</evidence>
<dbReference type="EC" id="2.3.1.266" evidence="6"/>
<keyword evidence="6" id="KW-0689">Ribosomal protein</keyword>
<evidence type="ECO:0000256" key="1">
    <source>
        <dbReference type="ARBA" id="ARBA00005395"/>
    </source>
</evidence>
<dbReference type="SUPFAM" id="SSF55729">
    <property type="entry name" value="Acyl-CoA N-acyltransferases (Nat)"/>
    <property type="match status" value="1"/>
</dbReference>
<keyword evidence="4 6" id="KW-0012">Acyltransferase</keyword>
<dbReference type="InterPro" id="IPR050680">
    <property type="entry name" value="YpeA/RimI_acetyltransf"/>
</dbReference>
<keyword evidence="7" id="KW-1185">Reference proteome</keyword>
<comment type="caution">
    <text evidence="6">The sequence shown here is derived from an EMBL/GenBank/DDBJ whole genome shotgun (WGS) entry which is preliminary data.</text>
</comment>
<comment type="similarity">
    <text evidence="1">Belongs to the acetyltransferase family. RimI subfamily.</text>
</comment>
<accession>A0ABV0J225</accession>
<keyword evidence="2" id="KW-0963">Cytoplasm</keyword>
<protein>
    <submittedName>
        <fullName evidence="6">Ribosomal protein S18-alanine N-acetyltransferase</fullName>
        <ecNumber evidence="6">2.3.1.266</ecNumber>
    </submittedName>
</protein>
<dbReference type="Gene3D" id="3.40.630.30">
    <property type="match status" value="1"/>
</dbReference>